<dbReference type="Proteomes" id="UP000829196">
    <property type="component" value="Unassembled WGS sequence"/>
</dbReference>
<reference evidence="3" key="1">
    <citation type="journal article" date="2022" name="Front. Genet.">
        <title>Chromosome-Scale Assembly of the Dendrobium nobile Genome Provides Insights Into the Molecular Mechanism of the Biosynthesis of the Medicinal Active Ingredient of Dendrobium.</title>
        <authorList>
            <person name="Xu Q."/>
            <person name="Niu S.-C."/>
            <person name="Li K.-L."/>
            <person name="Zheng P.-J."/>
            <person name="Zhang X.-J."/>
            <person name="Jia Y."/>
            <person name="Liu Y."/>
            <person name="Niu Y.-X."/>
            <person name="Yu L.-H."/>
            <person name="Chen D.-F."/>
            <person name="Zhang G.-Q."/>
        </authorList>
    </citation>
    <scope>NUCLEOTIDE SEQUENCE</scope>
    <source>
        <tissue evidence="3">Leaf</tissue>
    </source>
</reference>
<evidence type="ECO:0000313" key="4">
    <source>
        <dbReference type="Proteomes" id="UP000829196"/>
    </source>
</evidence>
<feature type="region of interest" description="Disordered" evidence="1">
    <location>
        <begin position="255"/>
        <end position="295"/>
    </location>
</feature>
<dbReference type="PANTHER" id="PTHR31286">
    <property type="entry name" value="GLYCINE-RICH CELL WALL STRUCTURAL PROTEIN 1.8-LIKE"/>
    <property type="match status" value="1"/>
</dbReference>
<feature type="compositionally biased region" description="Basic residues" evidence="1">
    <location>
        <begin position="271"/>
        <end position="284"/>
    </location>
</feature>
<evidence type="ECO:0000256" key="1">
    <source>
        <dbReference type="SAM" id="MobiDB-lite"/>
    </source>
</evidence>
<evidence type="ECO:0000313" key="3">
    <source>
        <dbReference type="EMBL" id="KAI0522857.1"/>
    </source>
</evidence>
<dbReference type="AlphaFoldDB" id="A0A8T3BVB3"/>
<gene>
    <name evidence="3" type="ORF">KFK09_005242</name>
</gene>
<feature type="domain" description="DUF4283" evidence="2">
    <location>
        <begin position="66"/>
        <end position="148"/>
    </location>
</feature>
<sequence length="448" mass="49936">MEASLNKMDFPPLGPSFEGISASVPKNWSKVFAPDNDAPKSLLFSHHPSEPDIIPFSREKLCKGGEDWDLCLVGYSMGRRPYYEALLGAINKTWSLKGSLKLLSLNDGFFLIRFTCQDDFDMVWSKGVWFLLGKPFVLQKWHPKFTPKKEEFESVPIWVKIHDLPLACWNSEGISRIASKIGVPVAADKLTEQKTRLTYARICFLVDKKATYPEEILVSLDGDVVSLKVQYEWRPHPCDYCKSLMHFSDTCVEKPKSVTEVQKKNTAGTRGRSHSRNARNRTKSRAPNFSRPPPSIAIQKVQQNNDEQTSNHATTSIANALGQPMIFQPHSPTSLNPPSNLANVSGDKHIPVLPNIEDAIVSAIPNMNSPNDEISSSSTSQYLKTSSQPKDIISPNKFDALNLEEENSNNSVDLEILDGKLATNVSGQIKVRRKNKQPQASAAAKKTC</sequence>
<feature type="region of interest" description="Disordered" evidence="1">
    <location>
        <begin position="367"/>
        <end position="394"/>
    </location>
</feature>
<keyword evidence="4" id="KW-1185">Reference proteome</keyword>
<protein>
    <recommendedName>
        <fullName evidence="2">DUF4283 domain-containing protein</fullName>
    </recommendedName>
</protein>
<accession>A0A8T3BVB3</accession>
<evidence type="ECO:0000259" key="2">
    <source>
        <dbReference type="Pfam" id="PF14111"/>
    </source>
</evidence>
<name>A0A8T3BVB3_DENNO</name>
<dbReference type="PANTHER" id="PTHR31286:SF180">
    <property type="entry name" value="OS10G0362600 PROTEIN"/>
    <property type="match status" value="1"/>
</dbReference>
<organism evidence="3 4">
    <name type="scientific">Dendrobium nobile</name>
    <name type="common">Orchid</name>
    <dbReference type="NCBI Taxonomy" id="94219"/>
    <lineage>
        <taxon>Eukaryota</taxon>
        <taxon>Viridiplantae</taxon>
        <taxon>Streptophyta</taxon>
        <taxon>Embryophyta</taxon>
        <taxon>Tracheophyta</taxon>
        <taxon>Spermatophyta</taxon>
        <taxon>Magnoliopsida</taxon>
        <taxon>Liliopsida</taxon>
        <taxon>Asparagales</taxon>
        <taxon>Orchidaceae</taxon>
        <taxon>Epidendroideae</taxon>
        <taxon>Malaxideae</taxon>
        <taxon>Dendrobiinae</taxon>
        <taxon>Dendrobium</taxon>
    </lineage>
</organism>
<dbReference type="InterPro" id="IPR040256">
    <property type="entry name" value="At4g02000-like"/>
</dbReference>
<dbReference type="InterPro" id="IPR025558">
    <property type="entry name" value="DUF4283"/>
</dbReference>
<proteinExistence type="predicted"/>
<dbReference type="Pfam" id="PF14111">
    <property type="entry name" value="DUF4283"/>
    <property type="match status" value="1"/>
</dbReference>
<dbReference type="EMBL" id="JAGYWB010000005">
    <property type="protein sequence ID" value="KAI0522857.1"/>
    <property type="molecule type" value="Genomic_DNA"/>
</dbReference>
<comment type="caution">
    <text evidence="3">The sequence shown here is derived from an EMBL/GenBank/DDBJ whole genome shotgun (WGS) entry which is preliminary data.</text>
</comment>
<feature type="compositionally biased region" description="Low complexity" evidence="1">
    <location>
        <begin position="375"/>
        <end position="388"/>
    </location>
</feature>
<dbReference type="OrthoDB" id="1939300at2759"/>